<dbReference type="EC" id="2.7.13.3" evidence="5"/>
<feature type="region of interest" description="Disordered" evidence="3">
    <location>
        <begin position="31"/>
        <end position="73"/>
    </location>
</feature>
<dbReference type="PANTHER" id="PTHR45339:SF1">
    <property type="entry name" value="HYBRID SIGNAL TRANSDUCTION HISTIDINE KINASE J"/>
    <property type="match status" value="1"/>
</dbReference>
<keyword evidence="5" id="KW-0418">Kinase</keyword>
<keyword evidence="5" id="KW-0808">Transferase</keyword>
<protein>
    <submittedName>
        <fullName evidence="5">Hybrid signal transduction histidine kinase J</fullName>
        <ecNumber evidence="5">2.7.13.3</ecNumber>
    </submittedName>
</protein>
<accession>M5CFW9</accession>
<dbReference type="InterPro" id="IPR003660">
    <property type="entry name" value="HAMP_dom"/>
</dbReference>
<dbReference type="AlphaFoldDB" id="M5CFW9"/>
<dbReference type="Proteomes" id="UP000012065">
    <property type="component" value="Unassembled WGS sequence"/>
</dbReference>
<name>M5CFW9_THACB</name>
<dbReference type="Pfam" id="PF00672">
    <property type="entry name" value="HAMP"/>
    <property type="match status" value="1"/>
</dbReference>
<feature type="region of interest" description="Disordered" evidence="3">
    <location>
        <begin position="111"/>
        <end position="213"/>
    </location>
</feature>
<dbReference type="GO" id="GO:0004673">
    <property type="term" value="F:protein histidine kinase activity"/>
    <property type="evidence" value="ECO:0007669"/>
    <property type="project" value="UniProtKB-EC"/>
</dbReference>
<dbReference type="GO" id="GO:0000160">
    <property type="term" value="P:phosphorelay signal transduction system"/>
    <property type="evidence" value="ECO:0007669"/>
    <property type="project" value="UniProtKB-KW"/>
</dbReference>
<feature type="compositionally biased region" description="Acidic residues" evidence="3">
    <location>
        <begin position="154"/>
        <end position="163"/>
    </location>
</feature>
<evidence type="ECO:0000256" key="1">
    <source>
        <dbReference type="ARBA" id="ARBA00022553"/>
    </source>
</evidence>
<keyword evidence="1" id="KW-0597">Phosphoprotein</keyword>
<dbReference type="CDD" id="cd06225">
    <property type="entry name" value="HAMP"/>
    <property type="match status" value="2"/>
</dbReference>
<feature type="compositionally biased region" description="Polar residues" evidence="3">
    <location>
        <begin position="180"/>
        <end position="197"/>
    </location>
</feature>
<evidence type="ECO:0000256" key="3">
    <source>
        <dbReference type="SAM" id="MobiDB-lite"/>
    </source>
</evidence>
<dbReference type="GO" id="GO:0016020">
    <property type="term" value="C:membrane"/>
    <property type="evidence" value="ECO:0007669"/>
    <property type="project" value="InterPro"/>
</dbReference>
<feature type="domain" description="HAMP" evidence="4">
    <location>
        <begin position="307"/>
        <end position="360"/>
    </location>
</feature>
<dbReference type="FunFam" id="1.20.120.1530:FF:000003">
    <property type="entry name" value="Atypical/HisK protein kinase"/>
    <property type="match status" value="1"/>
</dbReference>
<comment type="caution">
    <text evidence="5">The sequence shown here is derived from an EMBL/GenBank/DDBJ whole genome shotgun (WGS) entry which is preliminary data.</text>
</comment>
<feature type="compositionally biased region" description="Basic and acidic residues" evidence="3">
    <location>
        <begin position="140"/>
        <end position="153"/>
    </location>
</feature>
<dbReference type="PANTHER" id="PTHR45339">
    <property type="entry name" value="HYBRID SIGNAL TRANSDUCTION HISTIDINE KINASE J"/>
    <property type="match status" value="1"/>
</dbReference>
<feature type="compositionally biased region" description="Low complexity" evidence="3">
    <location>
        <begin position="35"/>
        <end position="45"/>
    </location>
</feature>
<dbReference type="PROSITE" id="PS50885">
    <property type="entry name" value="HAMP"/>
    <property type="match status" value="2"/>
</dbReference>
<evidence type="ECO:0000313" key="5">
    <source>
        <dbReference type="EMBL" id="CCO35097.1"/>
    </source>
</evidence>
<dbReference type="SUPFAM" id="SSF58104">
    <property type="entry name" value="Methyl-accepting chemotaxis protein (MCP) signaling domain"/>
    <property type="match status" value="1"/>
</dbReference>
<dbReference type="SMART" id="SM00304">
    <property type="entry name" value="HAMP"/>
    <property type="match status" value="2"/>
</dbReference>
<evidence type="ECO:0000256" key="2">
    <source>
        <dbReference type="ARBA" id="ARBA00023012"/>
    </source>
</evidence>
<evidence type="ECO:0000313" key="6">
    <source>
        <dbReference type="Proteomes" id="UP000012065"/>
    </source>
</evidence>
<dbReference type="GO" id="GO:0071474">
    <property type="term" value="P:cellular hyperosmotic response"/>
    <property type="evidence" value="ECO:0007669"/>
    <property type="project" value="TreeGrafter"/>
</dbReference>
<organism evidence="5 6">
    <name type="scientific">Thanatephorus cucumeris (strain AG1-IB / isolate 7/3/14)</name>
    <name type="common">Lettuce bottom rot fungus</name>
    <name type="synonym">Rhizoctonia solani</name>
    <dbReference type="NCBI Taxonomy" id="1108050"/>
    <lineage>
        <taxon>Eukaryota</taxon>
        <taxon>Fungi</taxon>
        <taxon>Dikarya</taxon>
        <taxon>Basidiomycota</taxon>
        <taxon>Agaricomycotina</taxon>
        <taxon>Agaricomycetes</taxon>
        <taxon>Cantharellales</taxon>
        <taxon>Ceratobasidiaceae</taxon>
        <taxon>Rhizoctonia</taxon>
        <taxon>Rhizoctonia solani AG-1</taxon>
    </lineage>
</organism>
<dbReference type="EMBL" id="CAOJ01014085">
    <property type="protein sequence ID" value="CCO35097.1"/>
    <property type="molecule type" value="Genomic_DNA"/>
</dbReference>
<reference evidence="5 6" key="1">
    <citation type="journal article" date="2013" name="J. Biotechnol.">
        <title>Establishment and interpretation of the genome sequence of the phytopathogenic fungus Rhizoctonia solani AG1-IB isolate 7/3/14.</title>
        <authorList>
            <person name="Wibberg D.W."/>
            <person name="Jelonek L.J."/>
            <person name="Rupp O.R."/>
            <person name="Hennig M.H."/>
            <person name="Eikmeyer F.E."/>
            <person name="Goesmann A.G."/>
            <person name="Hartmann A.H."/>
            <person name="Borriss R.B."/>
            <person name="Grosch R.G."/>
            <person name="Puehler A.P."/>
            <person name="Schlueter A.S."/>
        </authorList>
    </citation>
    <scope>NUCLEOTIDE SEQUENCE [LARGE SCALE GENOMIC DNA]</scope>
    <source>
        <strain evidence="6">AG1-IB / isolate 7/3/14</strain>
    </source>
</reference>
<sequence length="458" mass="48446">MAATTGGHPFTAHLVAVLSIYELGPGRPVRALPTRSSHSHSSSGSRHGRALSVPPFPPPPPPNPPLEYVGAAPLPRYDGPKDWQTDAVERALGRVAARMYAAEAQLQEYLARDSNTSTPDPGLSPRSNGLKKRRENPATPDERDAWQTVRFDEAPDQEMDPEPDTPIARPRDKVKPGTIDLSTLSQPASLSKVTTDNPIIPKPGPRSAPSSSIASVMPQFSCHSCGRPMQGPAAPDVIHAPGPLDVVTPALGMGLGLSDGGAAELRHKLGFGDHEDDTGSPLVLPPGPLSAAAFESAPGMSAVEELKLLKAQVQDVARVCKAVAEGDLSQKITVPVQGPVMVQLKDVINTMVDKLGRFAQEVTRVSLEVGTEGRLGGQAIVRDVRGTWSELTTVVNRLAANLTSQVRGIAEVTKAVAKGDLSKQIGVDAKGEILELKNTVNTMAKLLGSRSMSEVVEF</sequence>
<keyword evidence="2" id="KW-0902">Two-component regulatory system</keyword>
<dbReference type="Gene3D" id="1.20.120.1530">
    <property type="match status" value="1"/>
</dbReference>
<feature type="domain" description="HAMP" evidence="4">
    <location>
        <begin position="400"/>
        <end position="452"/>
    </location>
</feature>
<feature type="compositionally biased region" description="Pro residues" evidence="3">
    <location>
        <begin position="54"/>
        <end position="65"/>
    </location>
</feature>
<gene>
    <name evidence="5" type="ORF">BN14_09212</name>
</gene>
<evidence type="ECO:0000259" key="4">
    <source>
        <dbReference type="PROSITE" id="PS50885"/>
    </source>
</evidence>
<dbReference type="HOGENOM" id="CLU_024262_0_0_1"/>
<proteinExistence type="predicted"/>